<proteinExistence type="predicted"/>
<dbReference type="GO" id="GO:0035438">
    <property type="term" value="F:cyclic-di-GMP binding"/>
    <property type="evidence" value="ECO:0007669"/>
    <property type="project" value="InterPro"/>
</dbReference>
<dbReference type="Pfam" id="PF07238">
    <property type="entry name" value="PilZ"/>
    <property type="match status" value="1"/>
</dbReference>
<name>A0AB36TG28_ACETH</name>
<dbReference type="RefSeq" id="WP_003516260.1">
    <property type="nucleotide sequence ID" value="NZ_CP013828.1"/>
</dbReference>
<gene>
    <name evidence="2" type="ORF">M972_111556</name>
</gene>
<reference evidence="2 3" key="1">
    <citation type="submission" date="2017-09" db="EMBL/GenBank/DDBJ databases">
        <title>Evaluation of Pacific Biosciences Sequencing Technology to Finishing C. thermocellum Genome Sequences.</title>
        <authorList>
            <person name="Brown S."/>
        </authorList>
    </citation>
    <scope>NUCLEOTIDE SEQUENCE [LARGE SCALE GENOMIC DNA]</scope>
    <source>
        <strain evidence="2 3">AD2</strain>
    </source>
</reference>
<dbReference type="GeneID" id="35803082"/>
<dbReference type="Gene3D" id="2.40.10.220">
    <property type="entry name" value="predicted glycosyltransferase like domains"/>
    <property type="match status" value="1"/>
</dbReference>
<accession>A0AB36TG28</accession>
<protein>
    <submittedName>
        <fullName evidence="2">PilZ domain-containing protein</fullName>
    </submittedName>
</protein>
<evidence type="ECO:0000313" key="2">
    <source>
        <dbReference type="EMBL" id="PFH02769.1"/>
    </source>
</evidence>
<dbReference type="AlphaFoldDB" id="A0AB36TG28"/>
<comment type="caution">
    <text evidence="2">The sequence shown here is derived from an EMBL/GenBank/DDBJ whole genome shotgun (WGS) entry which is preliminary data.</text>
</comment>
<evidence type="ECO:0000313" key="3">
    <source>
        <dbReference type="Proteomes" id="UP000223596"/>
    </source>
</evidence>
<dbReference type="Proteomes" id="UP000223596">
    <property type="component" value="Unassembled WGS sequence"/>
</dbReference>
<sequence>MKLRVGEIVTLKHYSAKRSNRGIISNSFDNNVVIKPERDFLIYNFFDSDPVVIGFENDNVVNICESTVKHVDYNQNTFTLTINHIQSITNKRLTQRFPVSLCAYILSRNTRVFSYIRNISLDGLALCSRQEFKKGDILTINTKIENIELTFEAQVVWKSISEIGFEYGLVYYMPEDEFSKTIERCLEFLKMDQELSISRLKYEFEPLRRISQRKSIMN</sequence>
<dbReference type="InterPro" id="IPR009875">
    <property type="entry name" value="PilZ_domain"/>
</dbReference>
<dbReference type="EMBL" id="PDBW01000001">
    <property type="protein sequence ID" value="PFH02769.1"/>
    <property type="molecule type" value="Genomic_DNA"/>
</dbReference>
<dbReference type="SUPFAM" id="SSF141371">
    <property type="entry name" value="PilZ domain-like"/>
    <property type="match status" value="1"/>
</dbReference>
<evidence type="ECO:0000259" key="1">
    <source>
        <dbReference type="Pfam" id="PF07238"/>
    </source>
</evidence>
<organism evidence="2 3">
    <name type="scientific">Acetivibrio thermocellus AD2</name>
    <dbReference type="NCBI Taxonomy" id="1138384"/>
    <lineage>
        <taxon>Bacteria</taxon>
        <taxon>Bacillati</taxon>
        <taxon>Bacillota</taxon>
        <taxon>Clostridia</taxon>
        <taxon>Eubacteriales</taxon>
        <taxon>Oscillospiraceae</taxon>
        <taxon>Acetivibrio</taxon>
    </lineage>
</organism>
<feature type="domain" description="PilZ" evidence="1">
    <location>
        <begin position="90"/>
        <end position="187"/>
    </location>
</feature>